<keyword evidence="6" id="KW-0175">Coiled coil</keyword>
<keyword evidence="5" id="KW-0539">Nucleus</keyword>
<sequence>SRHISAEQKRRSNINIGFKTLGSLVPTLKSQSNITNAVTLQKTVEHIGKLQQERQQLQDEVKRLREEIEELNTSISLCQEQLPATGVPMRKNRSDLMQDNFNEYVKSRTLQNWKFWIFSIIIKPLFESFNGMVSTTSREELCHTTLQWLDNHCSLPVLRPSK</sequence>
<organism evidence="8 9">
    <name type="scientific">Xenoophorus captivus</name>
    <dbReference type="NCBI Taxonomy" id="1517983"/>
    <lineage>
        <taxon>Eukaryota</taxon>
        <taxon>Metazoa</taxon>
        <taxon>Chordata</taxon>
        <taxon>Craniata</taxon>
        <taxon>Vertebrata</taxon>
        <taxon>Euteleostomi</taxon>
        <taxon>Actinopterygii</taxon>
        <taxon>Neopterygii</taxon>
        <taxon>Teleostei</taxon>
        <taxon>Neoteleostei</taxon>
        <taxon>Acanthomorphata</taxon>
        <taxon>Ovalentaria</taxon>
        <taxon>Atherinomorphae</taxon>
        <taxon>Cyprinodontiformes</taxon>
        <taxon>Goodeidae</taxon>
        <taxon>Xenoophorus</taxon>
    </lineage>
</organism>
<evidence type="ECO:0000256" key="2">
    <source>
        <dbReference type="ARBA" id="ARBA00023015"/>
    </source>
</evidence>
<keyword evidence="4" id="KW-0804">Transcription</keyword>
<evidence type="ECO:0000256" key="6">
    <source>
        <dbReference type="SAM" id="Coils"/>
    </source>
</evidence>
<feature type="domain" description="BHLH" evidence="7">
    <location>
        <begin position="1"/>
        <end position="50"/>
    </location>
</feature>
<dbReference type="PANTHER" id="PTHR15741">
    <property type="entry name" value="BASIC HELIX-LOOP-HELIX ZIP TRANSCRIPTION FACTOR"/>
    <property type="match status" value="1"/>
</dbReference>
<comment type="subcellular location">
    <subcellularLocation>
        <location evidence="1">Nucleus</location>
    </subcellularLocation>
</comment>
<keyword evidence="9" id="KW-1185">Reference proteome</keyword>
<gene>
    <name evidence="8" type="ORF">XENOCAPTIV_020235</name>
</gene>
<keyword evidence="2" id="KW-0805">Transcription regulation</keyword>
<evidence type="ECO:0000256" key="3">
    <source>
        <dbReference type="ARBA" id="ARBA00023125"/>
    </source>
</evidence>
<dbReference type="PROSITE" id="PS50888">
    <property type="entry name" value="BHLH"/>
    <property type="match status" value="1"/>
</dbReference>
<evidence type="ECO:0000313" key="8">
    <source>
        <dbReference type="EMBL" id="MEQ2219581.1"/>
    </source>
</evidence>
<feature type="non-terminal residue" evidence="8">
    <location>
        <position position="1"/>
    </location>
</feature>
<protein>
    <recommendedName>
        <fullName evidence="7">BHLH domain-containing protein</fullName>
    </recommendedName>
</protein>
<proteinExistence type="predicted"/>
<feature type="coiled-coil region" evidence="6">
    <location>
        <begin position="40"/>
        <end position="81"/>
    </location>
</feature>
<dbReference type="Proteomes" id="UP001434883">
    <property type="component" value="Unassembled WGS sequence"/>
</dbReference>
<evidence type="ECO:0000256" key="1">
    <source>
        <dbReference type="ARBA" id="ARBA00004123"/>
    </source>
</evidence>
<evidence type="ECO:0000259" key="7">
    <source>
        <dbReference type="PROSITE" id="PS50888"/>
    </source>
</evidence>
<dbReference type="InterPro" id="IPR052207">
    <property type="entry name" value="Max-like/E-box_TFs"/>
</dbReference>
<dbReference type="EMBL" id="JAHRIN010079976">
    <property type="protein sequence ID" value="MEQ2219581.1"/>
    <property type="molecule type" value="Genomic_DNA"/>
</dbReference>
<dbReference type="Gene3D" id="4.10.280.10">
    <property type="entry name" value="Helix-loop-helix DNA-binding domain"/>
    <property type="match status" value="1"/>
</dbReference>
<dbReference type="InterPro" id="IPR011598">
    <property type="entry name" value="bHLH_dom"/>
</dbReference>
<dbReference type="InterPro" id="IPR036638">
    <property type="entry name" value="HLH_DNA-bd_sf"/>
</dbReference>
<dbReference type="SUPFAM" id="SSF47459">
    <property type="entry name" value="HLH, helix-loop-helix DNA-binding domain"/>
    <property type="match status" value="1"/>
</dbReference>
<comment type="caution">
    <text evidence="8">The sequence shown here is derived from an EMBL/GenBank/DDBJ whole genome shotgun (WGS) entry which is preliminary data.</text>
</comment>
<evidence type="ECO:0000256" key="4">
    <source>
        <dbReference type="ARBA" id="ARBA00023163"/>
    </source>
</evidence>
<name>A0ABV0SHH9_9TELE</name>
<evidence type="ECO:0000313" key="9">
    <source>
        <dbReference type="Proteomes" id="UP001434883"/>
    </source>
</evidence>
<evidence type="ECO:0000256" key="5">
    <source>
        <dbReference type="ARBA" id="ARBA00023242"/>
    </source>
</evidence>
<reference evidence="8 9" key="1">
    <citation type="submission" date="2021-06" db="EMBL/GenBank/DDBJ databases">
        <authorList>
            <person name="Palmer J.M."/>
        </authorList>
    </citation>
    <scope>NUCLEOTIDE SEQUENCE [LARGE SCALE GENOMIC DNA]</scope>
    <source>
        <strain evidence="8 9">XC_2019</strain>
        <tissue evidence="8">Muscle</tissue>
    </source>
</reference>
<accession>A0ABV0SHH9</accession>
<dbReference type="SMART" id="SM00353">
    <property type="entry name" value="HLH"/>
    <property type="match status" value="1"/>
</dbReference>
<dbReference type="Pfam" id="PF00010">
    <property type="entry name" value="HLH"/>
    <property type="match status" value="1"/>
</dbReference>
<dbReference type="PANTHER" id="PTHR15741:SF40">
    <property type="entry name" value="MLX-INTERACTING PROTEIN"/>
    <property type="match status" value="1"/>
</dbReference>
<keyword evidence="3" id="KW-0238">DNA-binding</keyword>